<dbReference type="EMBL" id="BGZK01001704">
    <property type="protein sequence ID" value="GBP84896.1"/>
    <property type="molecule type" value="Genomic_DNA"/>
</dbReference>
<reference evidence="2 3" key="1">
    <citation type="journal article" date="2019" name="Commun. Biol.">
        <title>The bagworm genome reveals a unique fibroin gene that provides high tensile strength.</title>
        <authorList>
            <person name="Kono N."/>
            <person name="Nakamura H."/>
            <person name="Ohtoshi R."/>
            <person name="Tomita M."/>
            <person name="Numata K."/>
            <person name="Arakawa K."/>
        </authorList>
    </citation>
    <scope>NUCLEOTIDE SEQUENCE [LARGE SCALE GENOMIC DNA]</scope>
</reference>
<sequence length="155" mass="17780">MHIPSLLVLSVCAQRLISEPLTLAEYLLRFACISFKIFMILYNSVHVDEVGTSSCSQWARVDEPFENKWSPLSNPRVVTSPLPALGKRGGNLMERSRSELMCQFKNSMLHEHQVTLSTQPPGLFSIQSWDLSEEQGERFHQDLRDDEERYQGTHT</sequence>
<accession>A0A4C1Z8I3</accession>
<evidence type="ECO:0000313" key="3">
    <source>
        <dbReference type="Proteomes" id="UP000299102"/>
    </source>
</evidence>
<comment type="caution">
    <text evidence="2">The sequence shown here is derived from an EMBL/GenBank/DDBJ whole genome shotgun (WGS) entry which is preliminary data.</text>
</comment>
<proteinExistence type="predicted"/>
<evidence type="ECO:0000256" key="1">
    <source>
        <dbReference type="SAM" id="MobiDB-lite"/>
    </source>
</evidence>
<evidence type="ECO:0000313" key="2">
    <source>
        <dbReference type="EMBL" id="GBP84896.1"/>
    </source>
</evidence>
<dbReference type="AlphaFoldDB" id="A0A4C1Z8I3"/>
<name>A0A4C1Z8I3_EUMVA</name>
<protein>
    <submittedName>
        <fullName evidence="2">Uncharacterized protein</fullName>
    </submittedName>
</protein>
<gene>
    <name evidence="2" type="ORF">EVAR_55856_1</name>
</gene>
<dbReference type="Proteomes" id="UP000299102">
    <property type="component" value="Unassembled WGS sequence"/>
</dbReference>
<organism evidence="2 3">
    <name type="scientific">Eumeta variegata</name>
    <name type="common">Bagworm moth</name>
    <name type="synonym">Eumeta japonica</name>
    <dbReference type="NCBI Taxonomy" id="151549"/>
    <lineage>
        <taxon>Eukaryota</taxon>
        <taxon>Metazoa</taxon>
        <taxon>Ecdysozoa</taxon>
        <taxon>Arthropoda</taxon>
        <taxon>Hexapoda</taxon>
        <taxon>Insecta</taxon>
        <taxon>Pterygota</taxon>
        <taxon>Neoptera</taxon>
        <taxon>Endopterygota</taxon>
        <taxon>Lepidoptera</taxon>
        <taxon>Glossata</taxon>
        <taxon>Ditrysia</taxon>
        <taxon>Tineoidea</taxon>
        <taxon>Psychidae</taxon>
        <taxon>Oiketicinae</taxon>
        <taxon>Eumeta</taxon>
    </lineage>
</organism>
<keyword evidence="3" id="KW-1185">Reference proteome</keyword>
<feature type="region of interest" description="Disordered" evidence="1">
    <location>
        <begin position="136"/>
        <end position="155"/>
    </location>
</feature>